<name>A0ABS3PX34_9FLAO</name>
<gene>
    <name evidence="2" type="ORF">J4N46_05625</name>
</gene>
<keyword evidence="2" id="KW-0378">Hydrolase</keyword>
<dbReference type="GO" id="GO:0016787">
    <property type="term" value="F:hydrolase activity"/>
    <property type="evidence" value="ECO:0007669"/>
    <property type="project" value="UniProtKB-KW"/>
</dbReference>
<protein>
    <submittedName>
        <fullName evidence="2">Hydrolase</fullName>
    </submittedName>
</protein>
<feature type="domain" description="CN hydrolase" evidence="1">
    <location>
        <begin position="1"/>
        <end position="238"/>
    </location>
</feature>
<dbReference type="SUPFAM" id="SSF56317">
    <property type="entry name" value="Carbon-nitrogen hydrolase"/>
    <property type="match status" value="1"/>
</dbReference>
<evidence type="ECO:0000259" key="1">
    <source>
        <dbReference type="PROSITE" id="PS50263"/>
    </source>
</evidence>
<dbReference type="InterPro" id="IPR003010">
    <property type="entry name" value="C-N_Hydrolase"/>
</dbReference>
<comment type="caution">
    <text evidence="2">The sequence shown here is derived from an EMBL/GenBank/DDBJ whole genome shotgun (WGS) entry which is preliminary data.</text>
</comment>
<proteinExistence type="predicted"/>
<sequence length="263" mass="29069">MKIALVSLDQQWENKVANKQKVAATLALIASRCTGIDLVVYPEMTLTGFTMESERIKEAEGSSDTIAFFEEQAKKYGVNIAFGVVLAKGDKAGNCLAVVSGQGVLLTTYTKIHPFSYANEDAHYQAGNSLKKVNIGGATIGLTICYDLRFPELYQGYSKDCQVLLNIANWPERRVTHWKALIKARAIENQVFVVGVNRIGKDGNGLQYVASSEIVSPYGEELKGVSLSEEVAVYEIDLGEVAQYRKEFPVKNDRKITLYKDIL</sequence>
<dbReference type="PROSITE" id="PS50263">
    <property type="entry name" value="CN_HYDROLASE"/>
    <property type="match status" value="1"/>
</dbReference>
<dbReference type="EMBL" id="JAGDYP010000003">
    <property type="protein sequence ID" value="MBO1883903.1"/>
    <property type="molecule type" value="Genomic_DNA"/>
</dbReference>
<keyword evidence="3" id="KW-1185">Reference proteome</keyword>
<dbReference type="Gene3D" id="3.60.110.10">
    <property type="entry name" value="Carbon-nitrogen hydrolase"/>
    <property type="match status" value="1"/>
</dbReference>
<dbReference type="PANTHER" id="PTHR47799">
    <property type="entry name" value="OMEGA-AMIDASE YAFV"/>
    <property type="match status" value="1"/>
</dbReference>
<dbReference type="PANTHER" id="PTHR47799:SF1">
    <property type="entry name" value="OMEGA-AMIDASE YAFV"/>
    <property type="match status" value="1"/>
</dbReference>
<accession>A0ABS3PX34</accession>
<evidence type="ECO:0000313" key="2">
    <source>
        <dbReference type="EMBL" id="MBO1883903.1"/>
    </source>
</evidence>
<dbReference type="RefSeq" id="WP_208058482.1">
    <property type="nucleotide sequence ID" value="NZ_JAGDYP010000003.1"/>
</dbReference>
<dbReference type="InterPro" id="IPR052737">
    <property type="entry name" value="Omega-amidase_YafV"/>
</dbReference>
<dbReference type="Proteomes" id="UP000681610">
    <property type="component" value="Unassembled WGS sequence"/>
</dbReference>
<organism evidence="2 3">
    <name type="scientific">Capnocytophaga bilenii</name>
    <dbReference type="NCBI Taxonomy" id="2819369"/>
    <lineage>
        <taxon>Bacteria</taxon>
        <taxon>Pseudomonadati</taxon>
        <taxon>Bacteroidota</taxon>
        <taxon>Flavobacteriia</taxon>
        <taxon>Flavobacteriales</taxon>
        <taxon>Flavobacteriaceae</taxon>
        <taxon>Capnocytophaga</taxon>
    </lineage>
</organism>
<reference evidence="2 3" key="1">
    <citation type="submission" date="2021-03" db="EMBL/GenBank/DDBJ databases">
        <title>Isolation and description of Capnocytophaga bilenii sp. nov., a novel Capnocytophaga species, isolated from a gingivitis subject.</title>
        <authorList>
            <person name="Antezack A."/>
            <person name="Monnet-Corti V."/>
            <person name="La Scola B."/>
        </authorList>
    </citation>
    <scope>NUCLEOTIDE SEQUENCE [LARGE SCALE GENOMIC DNA]</scope>
    <source>
        <strain evidence="2 3">Marseille-Q4570</strain>
    </source>
</reference>
<dbReference type="InterPro" id="IPR036526">
    <property type="entry name" value="C-N_Hydrolase_sf"/>
</dbReference>
<dbReference type="Pfam" id="PF00795">
    <property type="entry name" value="CN_hydrolase"/>
    <property type="match status" value="1"/>
</dbReference>
<evidence type="ECO:0000313" key="3">
    <source>
        <dbReference type="Proteomes" id="UP000681610"/>
    </source>
</evidence>